<reference evidence="1" key="1">
    <citation type="submission" date="2020-09" db="EMBL/GenBank/DDBJ databases">
        <title>Genome-Enabled Discovery of Anthraquinone Biosynthesis in Senna tora.</title>
        <authorList>
            <person name="Kang S.-H."/>
            <person name="Pandey R.P."/>
            <person name="Lee C.-M."/>
            <person name="Sim J.-S."/>
            <person name="Jeong J.-T."/>
            <person name="Choi B.-S."/>
            <person name="Jung M."/>
            <person name="Ginzburg D."/>
            <person name="Zhao K."/>
            <person name="Won S.Y."/>
            <person name="Oh T.-J."/>
            <person name="Yu Y."/>
            <person name="Kim N.-H."/>
            <person name="Lee O.R."/>
            <person name="Lee T.-H."/>
            <person name="Bashyal P."/>
            <person name="Kim T.-S."/>
            <person name="Lee W.-H."/>
            <person name="Kawkins C."/>
            <person name="Kim C.-K."/>
            <person name="Kim J.S."/>
            <person name="Ahn B.O."/>
            <person name="Rhee S.Y."/>
            <person name="Sohng J.K."/>
        </authorList>
    </citation>
    <scope>NUCLEOTIDE SEQUENCE</scope>
    <source>
        <tissue evidence="1">Leaf</tissue>
    </source>
</reference>
<dbReference type="Proteomes" id="UP000634136">
    <property type="component" value="Unassembled WGS sequence"/>
</dbReference>
<organism evidence="1 2">
    <name type="scientific">Senna tora</name>
    <dbReference type="NCBI Taxonomy" id="362788"/>
    <lineage>
        <taxon>Eukaryota</taxon>
        <taxon>Viridiplantae</taxon>
        <taxon>Streptophyta</taxon>
        <taxon>Embryophyta</taxon>
        <taxon>Tracheophyta</taxon>
        <taxon>Spermatophyta</taxon>
        <taxon>Magnoliopsida</taxon>
        <taxon>eudicotyledons</taxon>
        <taxon>Gunneridae</taxon>
        <taxon>Pentapetalae</taxon>
        <taxon>rosids</taxon>
        <taxon>fabids</taxon>
        <taxon>Fabales</taxon>
        <taxon>Fabaceae</taxon>
        <taxon>Caesalpinioideae</taxon>
        <taxon>Cassia clade</taxon>
        <taxon>Senna</taxon>
    </lineage>
</organism>
<dbReference type="AlphaFoldDB" id="A0A834WMY8"/>
<evidence type="ECO:0000313" key="1">
    <source>
        <dbReference type="EMBL" id="KAF7825231.1"/>
    </source>
</evidence>
<gene>
    <name evidence="1" type="ORF">G2W53_016395</name>
</gene>
<name>A0A834WMY8_9FABA</name>
<dbReference type="EMBL" id="JAAIUW010000006">
    <property type="protein sequence ID" value="KAF7825231.1"/>
    <property type="molecule type" value="Genomic_DNA"/>
</dbReference>
<proteinExistence type="predicted"/>
<keyword evidence="2" id="KW-1185">Reference proteome</keyword>
<sequence length="69" mass="7598">MPLKSSTGVCEKDAPLTTSTKVKCYKHVEVSLKETRVALNEIVSLPIFDCRVCEPVDFVLVMVDGNLSL</sequence>
<protein>
    <submittedName>
        <fullName evidence="1">Uncharacterized protein</fullName>
    </submittedName>
</protein>
<evidence type="ECO:0000313" key="2">
    <source>
        <dbReference type="Proteomes" id="UP000634136"/>
    </source>
</evidence>
<comment type="caution">
    <text evidence="1">The sequence shown here is derived from an EMBL/GenBank/DDBJ whole genome shotgun (WGS) entry which is preliminary data.</text>
</comment>
<accession>A0A834WMY8</accession>